<name>A0A8S2P044_9BILA</name>
<dbReference type="Proteomes" id="UP000676336">
    <property type="component" value="Unassembled WGS sequence"/>
</dbReference>
<dbReference type="EMBL" id="CAJOBI010005293">
    <property type="protein sequence ID" value="CAF4027879.1"/>
    <property type="molecule type" value="Genomic_DNA"/>
</dbReference>
<reference evidence="1" key="1">
    <citation type="submission" date="2021-02" db="EMBL/GenBank/DDBJ databases">
        <authorList>
            <person name="Nowell W R."/>
        </authorList>
    </citation>
    <scope>NUCLEOTIDE SEQUENCE</scope>
</reference>
<gene>
    <name evidence="1" type="ORF">SMN809_LOCUS13409</name>
</gene>
<sequence length="181" mass="20893">FSLNNIKRFEQTNLCQQEKQLDLEKKLAKFRAIVQPLIDHEQLFAKNSIININELQTLIIEIDNKQKVVSSLGPIRDCLSLLEAQMKDLHHSIIQNHARRSRKWKYKLGFECISCESRWEVTHDIRDLQEACLDPTRFIESSLVEPMAGCSCPIMIDFVEGDVRLCLEDILSEVTVKATVP</sequence>
<protein>
    <submittedName>
        <fullName evidence="1">Uncharacterized protein</fullName>
    </submittedName>
</protein>
<dbReference type="AlphaFoldDB" id="A0A8S2P044"/>
<organism evidence="1 2">
    <name type="scientific">Rotaria magnacalcarata</name>
    <dbReference type="NCBI Taxonomy" id="392030"/>
    <lineage>
        <taxon>Eukaryota</taxon>
        <taxon>Metazoa</taxon>
        <taxon>Spiralia</taxon>
        <taxon>Gnathifera</taxon>
        <taxon>Rotifera</taxon>
        <taxon>Eurotatoria</taxon>
        <taxon>Bdelloidea</taxon>
        <taxon>Philodinida</taxon>
        <taxon>Philodinidae</taxon>
        <taxon>Rotaria</taxon>
    </lineage>
</organism>
<evidence type="ECO:0000313" key="1">
    <source>
        <dbReference type="EMBL" id="CAF4027879.1"/>
    </source>
</evidence>
<evidence type="ECO:0000313" key="2">
    <source>
        <dbReference type="Proteomes" id="UP000676336"/>
    </source>
</evidence>
<proteinExistence type="predicted"/>
<accession>A0A8S2P044</accession>
<feature type="non-terminal residue" evidence="1">
    <location>
        <position position="1"/>
    </location>
</feature>
<comment type="caution">
    <text evidence="1">The sequence shown here is derived from an EMBL/GenBank/DDBJ whole genome shotgun (WGS) entry which is preliminary data.</text>
</comment>